<gene>
    <name evidence="8" type="ORF">L207DRAFT_567000</name>
</gene>
<dbReference type="InterPro" id="IPR000322">
    <property type="entry name" value="Glyco_hydro_31_TIM"/>
</dbReference>
<dbReference type="STRING" id="1149755.A0A2J6RJB1"/>
<dbReference type="Pfam" id="PF13802">
    <property type="entry name" value="Gal_mutarotas_2"/>
    <property type="match status" value="1"/>
</dbReference>
<dbReference type="Pfam" id="PF21365">
    <property type="entry name" value="Glyco_hydro_31_3rd"/>
    <property type="match status" value="1"/>
</dbReference>
<accession>A0A2J6RJB1</accession>
<evidence type="ECO:0000313" key="9">
    <source>
        <dbReference type="Proteomes" id="UP000235786"/>
    </source>
</evidence>
<evidence type="ECO:0000259" key="6">
    <source>
        <dbReference type="Pfam" id="PF13802"/>
    </source>
</evidence>
<evidence type="ECO:0000259" key="7">
    <source>
        <dbReference type="Pfam" id="PF21365"/>
    </source>
</evidence>
<dbReference type="Proteomes" id="UP000235786">
    <property type="component" value="Unassembled WGS sequence"/>
</dbReference>
<dbReference type="Gene3D" id="2.60.40.1760">
    <property type="entry name" value="glycosyl hydrolase (family 31)"/>
    <property type="match status" value="1"/>
</dbReference>
<sequence length="842" mass="94058">MPQHEYTPQKYVPIQANGHVENNPYRFPDVQLESTDGDTSFQFTFEAIRPGLFRTTFSSKTHPLPPHPSCPRPTIDFGGVKPTSQSTATQKIIEVGDVTATVDWSGPPLVTLQTAGQDKPIHRDLDFRSYVVDSAGIAHYTRYKRDTLHVGLGEKAAPMNLSNRQFVLSATDCFGYDVYRTDPLYKHIPLLINATPDGCVGIFSTSHSRGTYSVGAEIDGLWGHFKVYRQDYGGLEEYLMVGKTIQDVVRIYADLVGYPKLVPRWAFGYIAGGMKYSMLDEPRASDALMDFAAKLKTHDIPCSAFQMSSGYTVAETEPKTRNVFTWNHHRFPDPEGFVAKYHEEGIRIIANVKPYVLANHPEYDKLVSSGAFFTDPRTKKSAVARLWSAGGGESGEGGHIDFTSKAGFQWWYEGVKALRKCGIEGIWNDNNEYTIPDDNWQLALNDVDHEREETGKAIGLWGRSLHTELMGKSSHDALIDLEPEIRPFVLTRSATAGTMRYAASSWSGDNVTSWPGMKGANSLALNAGISLLQCYGHDIGGFEGPQPTPELLLRWIQLGIYSPRFAINCFKTDENDNTIGGVIEPWMYPEITPLIRDTIKRRYEIIPYLYSLMLESHMTALPPQRWIGHGYESDPEVWTPEVMAGETQYWLGDTILVGGVYEPGNTTARMYLPTSGAYDEGYLNLNAPHQYLPAAQWVDINSEWKDSIPLLARVGEAIAVGKNLQTRSTGDHRFPSPNAVEDDYRAIEVFPPKGASNKEYAYVWYEDDGISSKLEKATFTLRWSSTTETVKVGVEKAGSYTPLWKDLEIILPVGDRRSVLLRDGAACQRVGESRGRAVFRVG</sequence>
<keyword evidence="4 8" id="KW-0378">Hydrolase</keyword>
<feature type="domain" description="Glycoside hydrolase family 31 TIM barrel" evidence="5">
    <location>
        <begin position="259"/>
        <end position="612"/>
    </location>
</feature>
<dbReference type="EC" id="3.2.1.20" evidence="3"/>
<feature type="domain" description="Glycosyl hydrolase family 31 C-terminal" evidence="7">
    <location>
        <begin position="622"/>
        <end position="718"/>
    </location>
</feature>
<dbReference type="SUPFAM" id="SSF74650">
    <property type="entry name" value="Galactose mutarotase-like"/>
    <property type="match status" value="1"/>
</dbReference>
<evidence type="ECO:0000256" key="1">
    <source>
        <dbReference type="ARBA" id="ARBA00001657"/>
    </source>
</evidence>
<dbReference type="SUPFAM" id="SSF51445">
    <property type="entry name" value="(Trans)glycosidases"/>
    <property type="match status" value="1"/>
</dbReference>
<dbReference type="InterPro" id="IPR025887">
    <property type="entry name" value="Glyco_hydro_31_N_dom"/>
</dbReference>
<dbReference type="EMBL" id="KZ613947">
    <property type="protein sequence ID" value="PMD38588.1"/>
    <property type="molecule type" value="Genomic_DNA"/>
</dbReference>
<dbReference type="Gene3D" id="3.20.20.80">
    <property type="entry name" value="Glycosidases"/>
    <property type="match status" value="1"/>
</dbReference>
<feature type="domain" description="Glycoside hydrolase family 31 N-terminal" evidence="6">
    <location>
        <begin position="43"/>
        <end position="207"/>
    </location>
</feature>
<dbReference type="Pfam" id="PF01055">
    <property type="entry name" value="Glyco_hydro_31_2nd"/>
    <property type="match status" value="1"/>
</dbReference>
<dbReference type="PANTHER" id="PTHR22762">
    <property type="entry name" value="ALPHA-GLUCOSIDASE"/>
    <property type="match status" value="1"/>
</dbReference>
<reference evidence="8 9" key="1">
    <citation type="submission" date="2016-04" db="EMBL/GenBank/DDBJ databases">
        <title>A degradative enzymes factory behind the ericoid mycorrhizal symbiosis.</title>
        <authorList>
            <consortium name="DOE Joint Genome Institute"/>
            <person name="Martino E."/>
            <person name="Morin E."/>
            <person name="Grelet G."/>
            <person name="Kuo A."/>
            <person name="Kohler A."/>
            <person name="Daghino S."/>
            <person name="Barry K."/>
            <person name="Choi C."/>
            <person name="Cichocki N."/>
            <person name="Clum A."/>
            <person name="Copeland A."/>
            <person name="Hainaut M."/>
            <person name="Haridas S."/>
            <person name="Labutti K."/>
            <person name="Lindquist E."/>
            <person name="Lipzen A."/>
            <person name="Khouja H.-R."/>
            <person name="Murat C."/>
            <person name="Ohm R."/>
            <person name="Olson A."/>
            <person name="Spatafora J."/>
            <person name="Veneault-Fourrey C."/>
            <person name="Henrissat B."/>
            <person name="Grigoriev I."/>
            <person name="Martin F."/>
            <person name="Perotto S."/>
        </authorList>
    </citation>
    <scope>NUCLEOTIDE SEQUENCE [LARGE SCALE GENOMIC DNA]</scope>
    <source>
        <strain evidence="8 9">F</strain>
    </source>
</reference>
<dbReference type="GO" id="GO:0005975">
    <property type="term" value="P:carbohydrate metabolic process"/>
    <property type="evidence" value="ECO:0007669"/>
    <property type="project" value="InterPro"/>
</dbReference>
<dbReference type="InterPro" id="IPR017853">
    <property type="entry name" value="GH"/>
</dbReference>
<dbReference type="CDD" id="cd14752">
    <property type="entry name" value="GH31_N"/>
    <property type="match status" value="1"/>
</dbReference>
<evidence type="ECO:0000256" key="2">
    <source>
        <dbReference type="ARBA" id="ARBA00007806"/>
    </source>
</evidence>
<protein>
    <recommendedName>
        <fullName evidence="3">alpha-glucosidase</fullName>
        <ecNumber evidence="3">3.2.1.20</ecNumber>
    </recommendedName>
</protein>
<keyword evidence="9" id="KW-1185">Reference proteome</keyword>
<organism evidence="8 9">
    <name type="scientific">Hyaloscypha variabilis (strain UAMH 11265 / GT02V1 / F)</name>
    <name type="common">Meliniomyces variabilis</name>
    <dbReference type="NCBI Taxonomy" id="1149755"/>
    <lineage>
        <taxon>Eukaryota</taxon>
        <taxon>Fungi</taxon>
        <taxon>Dikarya</taxon>
        <taxon>Ascomycota</taxon>
        <taxon>Pezizomycotina</taxon>
        <taxon>Leotiomycetes</taxon>
        <taxon>Helotiales</taxon>
        <taxon>Hyaloscyphaceae</taxon>
        <taxon>Hyaloscypha</taxon>
        <taxon>Hyaloscypha variabilis</taxon>
    </lineage>
</organism>
<comment type="catalytic activity">
    <reaction evidence="1">
        <text>Hydrolysis of terminal, non-reducing (1-&gt;4)-linked alpha-D-glucose residues with release of alpha-D-glucose.</text>
        <dbReference type="EC" id="3.2.1.20"/>
    </reaction>
</comment>
<evidence type="ECO:0000256" key="3">
    <source>
        <dbReference type="ARBA" id="ARBA00012741"/>
    </source>
</evidence>
<comment type="similarity">
    <text evidence="2 4">Belongs to the glycosyl hydrolase 31 family.</text>
</comment>
<dbReference type="InterPro" id="IPR011013">
    <property type="entry name" value="Gal_mutarotase_sf_dom"/>
</dbReference>
<proteinExistence type="inferred from homology"/>
<evidence type="ECO:0000313" key="8">
    <source>
        <dbReference type="EMBL" id="PMD38588.1"/>
    </source>
</evidence>
<dbReference type="OrthoDB" id="1334205at2759"/>
<dbReference type="PANTHER" id="PTHR22762:SF165">
    <property type="entry name" value="PUTATIVE (AFU_ORTHOLOGUE AFUA_1G06560)-RELATED"/>
    <property type="match status" value="1"/>
</dbReference>
<evidence type="ECO:0000256" key="4">
    <source>
        <dbReference type="RuleBase" id="RU361185"/>
    </source>
</evidence>
<dbReference type="GO" id="GO:0004558">
    <property type="term" value="F:alpha-1,4-glucosidase activity"/>
    <property type="evidence" value="ECO:0007669"/>
    <property type="project" value="UniProtKB-EC"/>
</dbReference>
<dbReference type="AlphaFoldDB" id="A0A2J6RJB1"/>
<dbReference type="InterPro" id="IPR048395">
    <property type="entry name" value="Glyco_hydro_31_C"/>
</dbReference>
<evidence type="ECO:0000259" key="5">
    <source>
        <dbReference type="Pfam" id="PF01055"/>
    </source>
</evidence>
<keyword evidence="4" id="KW-0326">Glycosidase</keyword>
<dbReference type="GO" id="GO:0030246">
    <property type="term" value="F:carbohydrate binding"/>
    <property type="evidence" value="ECO:0007669"/>
    <property type="project" value="InterPro"/>
</dbReference>
<name>A0A2J6RJB1_HYAVF</name>